<organism evidence="1 2">
    <name type="scientific">Physcomitrium patens</name>
    <name type="common">Spreading-leaved earth moss</name>
    <name type="synonym">Physcomitrella patens</name>
    <dbReference type="NCBI Taxonomy" id="3218"/>
    <lineage>
        <taxon>Eukaryota</taxon>
        <taxon>Viridiplantae</taxon>
        <taxon>Streptophyta</taxon>
        <taxon>Embryophyta</taxon>
        <taxon>Bryophyta</taxon>
        <taxon>Bryophytina</taxon>
        <taxon>Bryopsida</taxon>
        <taxon>Funariidae</taxon>
        <taxon>Funariales</taxon>
        <taxon>Funariaceae</taxon>
        <taxon>Physcomitrium</taxon>
    </lineage>
</organism>
<accession>A0A7I3ZR18</accession>
<dbReference type="Proteomes" id="UP000006727">
    <property type="component" value="Chromosome 8"/>
</dbReference>
<sequence>MKLKHTERTRGRLKNFIKPTNLQPAERDTSAQCCCSPSSSWLGCATDRKTMIRCSSTRRTRVFSVEISKCQQSRNQVLDSSAAHSEDNFPRESGYSSIALSISCTRTRSRMGVRVLVRLMGYTSKWRGRGSGRCA</sequence>
<name>A0A7I3ZR18_PHYPA</name>
<keyword evidence="2" id="KW-1185">Reference proteome</keyword>
<dbReference type="AlphaFoldDB" id="A0A7I3ZR18"/>
<reference evidence="1 2" key="1">
    <citation type="journal article" date="2008" name="Science">
        <title>The Physcomitrella genome reveals evolutionary insights into the conquest of land by plants.</title>
        <authorList>
            <person name="Rensing S."/>
            <person name="Lang D."/>
            <person name="Zimmer A."/>
            <person name="Terry A."/>
            <person name="Salamov A."/>
            <person name="Shapiro H."/>
            <person name="Nishiyama T."/>
            <person name="Perroud P.-F."/>
            <person name="Lindquist E."/>
            <person name="Kamisugi Y."/>
            <person name="Tanahashi T."/>
            <person name="Sakakibara K."/>
            <person name="Fujita T."/>
            <person name="Oishi K."/>
            <person name="Shin-I T."/>
            <person name="Kuroki Y."/>
            <person name="Toyoda A."/>
            <person name="Suzuki Y."/>
            <person name="Hashimoto A."/>
            <person name="Yamaguchi K."/>
            <person name="Sugano A."/>
            <person name="Kohara Y."/>
            <person name="Fujiyama A."/>
            <person name="Anterola A."/>
            <person name="Aoki S."/>
            <person name="Ashton N."/>
            <person name="Barbazuk W.B."/>
            <person name="Barker E."/>
            <person name="Bennetzen J."/>
            <person name="Bezanilla M."/>
            <person name="Blankenship R."/>
            <person name="Cho S.H."/>
            <person name="Dutcher S."/>
            <person name="Estelle M."/>
            <person name="Fawcett J.A."/>
            <person name="Gundlach H."/>
            <person name="Hanada K."/>
            <person name="Heyl A."/>
            <person name="Hicks K.A."/>
            <person name="Hugh J."/>
            <person name="Lohr M."/>
            <person name="Mayer K."/>
            <person name="Melkozernov A."/>
            <person name="Murata T."/>
            <person name="Nelson D."/>
            <person name="Pils B."/>
            <person name="Prigge M."/>
            <person name="Reiss B."/>
            <person name="Renner T."/>
            <person name="Rombauts S."/>
            <person name="Rushton P."/>
            <person name="Sanderfoot A."/>
            <person name="Schween G."/>
            <person name="Shiu S.-H."/>
            <person name="Stueber K."/>
            <person name="Theodoulou F.L."/>
            <person name="Tu H."/>
            <person name="Van de Peer Y."/>
            <person name="Verrier P.J."/>
            <person name="Waters E."/>
            <person name="Wood A."/>
            <person name="Yang L."/>
            <person name="Cove D."/>
            <person name="Cuming A."/>
            <person name="Hasebe M."/>
            <person name="Lucas S."/>
            <person name="Mishler D.B."/>
            <person name="Reski R."/>
            <person name="Grigoriev I."/>
            <person name="Quatrano R.S."/>
            <person name="Boore J.L."/>
        </authorList>
    </citation>
    <scope>NUCLEOTIDE SEQUENCE [LARGE SCALE GENOMIC DNA]</scope>
    <source>
        <strain evidence="1 2">cv. Gransden 2004</strain>
    </source>
</reference>
<proteinExistence type="predicted"/>
<protein>
    <submittedName>
        <fullName evidence="1">Uncharacterized protein</fullName>
    </submittedName>
</protein>
<dbReference type="EnsemblPlants" id="Pp3c8_590V3.3">
    <property type="protein sequence ID" value="PAC:32965658.CDS.1"/>
    <property type="gene ID" value="Pp3c8_590"/>
</dbReference>
<dbReference type="EMBL" id="ABEU02000008">
    <property type="status" value="NOT_ANNOTATED_CDS"/>
    <property type="molecule type" value="Genomic_DNA"/>
</dbReference>
<reference evidence="1 2" key="2">
    <citation type="journal article" date="2018" name="Plant J.">
        <title>The Physcomitrella patens chromosome-scale assembly reveals moss genome structure and evolution.</title>
        <authorList>
            <person name="Lang D."/>
            <person name="Ullrich K.K."/>
            <person name="Murat F."/>
            <person name="Fuchs J."/>
            <person name="Jenkins J."/>
            <person name="Haas F.B."/>
            <person name="Piednoel M."/>
            <person name="Gundlach H."/>
            <person name="Van Bel M."/>
            <person name="Meyberg R."/>
            <person name="Vives C."/>
            <person name="Morata J."/>
            <person name="Symeonidi A."/>
            <person name="Hiss M."/>
            <person name="Muchero W."/>
            <person name="Kamisugi Y."/>
            <person name="Saleh O."/>
            <person name="Blanc G."/>
            <person name="Decker E.L."/>
            <person name="van Gessel N."/>
            <person name="Grimwood J."/>
            <person name="Hayes R.D."/>
            <person name="Graham S.W."/>
            <person name="Gunter L.E."/>
            <person name="McDaniel S.F."/>
            <person name="Hoernstein S.N.W."/>
            <person name="Larsson A."/>
            <person name="Li F.W."/>
            <person name="Perroud P.F."/>
            <person name="Phillips J."/>
            <person name="Ranjan P."/>
            <person name="Rokshar D.S."/>
            <person name="Rothfels C.J."/>
            <person name="Schneider L."/>
            <person name="Shu S."/>
            <person name="Stevenson D.W."/>
            <person name="Thummler F."/>
            <person name="Tillich M."/>
            <person name="Villarreal Aguilar J.C."/>
            <person name="Widiez T."/>
            <person name="Wong G.K."/>
            <person name="Wymore A."/>
            <person name="Zhang Y."/>
            <person name="Zimmer A.D."/>
            <person name="Quatrano R.S."/>
            <person name="Mayer K.F.X."/>
            <person name="Goodstein D."/>
            <person name="Casacuberta J.M."/>
            <person name="Vandepoele K."/>
            <person name="Reski R."/>
            <person name="Cuming A.C."/>
            <person name="Tuskan G.A."/>
            <person name="Maumus F."/>
            <person name="Salse J."/>
            <person name="Schmutz J."/>
            <person name="Rensing S.A."/>
        </authorList>
    </citation>
    <scope>NUCLEOTIDE SEQUENCE [LARGE SCALE GENOMIC DNA]</scope>
    <source>
        <strain evidence="1 2">cv. Gransden 2004</strain>
    </source>
</reference>
<reference evidence="1" key="3">
    <citation type="submission" date="2020-12" db="UniProtKB">
        <authorList>
            <consortium name="EnsemblPlants"/>
        </authorList>
    </citation>
    <scope>IDENTIFICATION</scope>
</reference>
<evidence type="ECO:0000313" key="2">
    <source>
        <dbReference type="Proteomes" id="UP000006727"/>
    </source>
</evidence>
<dbReference type="Gramene" id="Pp3c8_590V3.3">
    <property type="protein sequence ID" value="PAC:32965658.CDS.1"/>
    <property type="gene ID" value="Pp3c8_590"/>
</dbReference>
<evidence type="ECO:0000313" key="1">
    <source>
        <dbReference type="EnsemblPlants" id="PAC:32965658.CDS.1"/>
    </source>
</evidence>